<dbReference type="KEGG" id="tet:TTHERM_00312470"/>
<dbReference type="InParanoid" id="Q22KN4"/>
<keyword evidence="4" id="KW-1185">Reference proteome</keyword>
<dbReference type="HOGENOM" id="CLU_042227_0_0_1"/>
<dbReference type="GeneID" id="7842987"/>
<dbReference type="RefSeq" id="XP_001033428.2">
    <property type="nucleotide sequence ID" value="XM_001033428.2"/>
</dbReference>
<evidence type="ECO:0000313" key="3">
    <source>
        <dbReference type="EMBL" id="EAR85765.2"/>
    </source>
</evidence>
<dbReference type="PANTHER" id="PTHR12558">
    <property type="entry name" value="CELL DIVISION CYCLE 16,23,27"/>
    <property type="match status" value="1"/>
</dbReference>
<dbReference type="Gene3D" id="1.25.40.10">
    <property type="entry name" value="Tetratricopeptide repeat domain"/>
    <property type="match status" value="2"/>
</dbReference>
<dbReference type="OrthoDB" id="2115703at2759"/>
<dbReference type="AlphaFoldDB" id="Q22KN4"/>
<comment type="similarity">
    <text evidence="2">Belongs to the APC3/CDC27 family.</text>
</comment>
<reference evidence="4" key="1">
    <citation type="journal article" date="2006" name="PLoS Biol.">
        <title>Macronuclear genome sequence of the ciliate Tetrahymena thermophila, a model eukaryote.</title>
        <authorList>
            <person name="Eisen J.A."/>
            <person name="Coyne R.S."/>
            <person name="Wu M."/>
            <person name="Wu D."/>
            <person name="Thiagarajan M."/>
            <person name="Wortman J.R."/>
            <person name="Badger J.H."/>
            <person name="Ren Q."/>
            <person name="Amedeo P."/>
            <person name="Jones K.M."/>
            <person name="Tallon L.J."/>
            <person name="Delcher A.L."/>
            <person name="Salzberg S.L."/>
            <person name="Silva J.C."/>
            <person name="Haas B.J."/>
            <person name="Majoros W.H."/>
            <person name="Farzad M."/>
            <person name="Carlton J.M."/>
            <person name="Smith R.K. Jr."/>
            <person name="Garg J."/>
            <person name="Pearlman R.E."/>
            <person name="Karrer K.M."/>
            <person name="Sun L."/>
            <person name="Manning G."/>
            <person name="Elde N.C."/>
            <person name="Turkewitz A.P."/>
            <person name="Asai D.J."/>
            <person name="Wilkes D.E."/>
            <person name="Wang Y."/>
            <person name="Cai H."/>
            <person name="Collins K."/>
            <person name="Stewart B.A."/>
            <person name="Lee S.R."/>
            <person name="Wilamowska K."/>
            <person name="Weinberg Z."/>
            <person name="Ruzzo W.L."/>
            <person name="Wloga D."/>
            <person name="Gaertig J."/>
            <person name="Frankel J."/>
            <person name="Tsao C.-C."/>
            <person name="Gorovsky M.A."/>
            <person name="Keeling P.J."/>
            <person name="Waller R.F."/>
            <person name="Patron N.J."/>
            <person name="Cherry J.M."/>
            <person name="Stover N.A."/>
            <person name="Krieger C.J."/>
            <person name="del Toro C."/>
            <person name="Ryder H.F."/>
            <person name="Williamson S.C."/>
            <person name="Barbeau R.A."/>
            <person name="Hamilton E.P."/>
            <person name="Orias E."/>
        </authorList>
    </citation>
    <scope>NUCLEOTIDE SEQUENCE [LARGE SCALE GENOMIC DNA]</scope>
    <source>
        <strain evidence="4">SB210</strain>
    </source>
</reference>
<dbReference type="Proteomes" id="UP000009168">
    <property type="component" value="Unassembled WGS sequence"/>
</dbReference>
<organism evidence="3 4">
    <name type="scientific">Tetrahymena thermophila (strain SB210)</name>
    <dbReference type="NCBI Taxonomy" id="312017"/>
    <lineage>
        <taxon>Eukaryota</taxon>
        <taxon>Sar</taxon>
        <taxon>Alveolata</taxon>
        <taxon>Ciliophora</taxon>
        <taxon>Intramacronucleata</taxon>
        <taxon>Oligohymenophorea</taxon>
        <taxon>Hymenostomatida</taxon>
        <taxon>Tetrahymenina</taxon>
        <taxon>Tetrahymenidae</taxon>
        <taxon>Tetrahymena</taxon>
    </lineage>
</organism>
<dbReference type="InterPro" id="IPR019734">
    <property type="entry name" value="TPR_rpt"/>
</dbReference>
<dbReference type="PANTHER" id="PTHR12558:SF13">
    <property type="entry name" value="CELL DIVISION CYCLE PROTEIN 27 HOMOLOG"/>
    <property type="match status" value="1"/>
</dbReference>
<dbReference type="FunCoup" id="Q22KN4">
    <property type="interactions" value="9"/>
</dbReference>
<accession>Q22KN4</accession>
<evidence type="ECO:0000256" key="1">
    <source>
        <dbReference type="ARBA" id="ARBA00022803"/>
    </source>
</evidence>
<keyword evidence="1" id="KW-0802">TPR repeat</keyword>
<protein>
    <submittedName>
        <fullName evidence="3">Tetratricopeptide repeat protein</fullName>
    </submittedName>
</protein>
<dbReference type="Pfam" id="PF13181">
    <property type="entry name" value="TPR_8"/>
    <property type="match status" value="2"/>
</dbReference>
<dbReference type="InterPro" id="IPR011990">
    <property type="entry name" value="TPR-like_helical_dom_sf"/>
</dbReference>
<sequence length="507" mass="60918">MQKFLKSAQIDEIKIIEQVQDSFYQCRLKELIQLIDQVDVNRSLVCHEILQLFKGMSLFKSQQIKMGFQCFEDIIQEIHHRKKIFEEIDLTIWCIYQLQAQYYLIQKAEAQNERFYQFMQDFLEQHQQLDSYQMGVFQFAKGMYVYIDTFREGLDKQCLSLLEQSYELVEDFKIEILICLGWIYYKDKQFDKACYYYQILYNQNPKIPSVANNYAIALECCKEFEKAEQLYLEEEKMRGYNQGIISNIALFYSHRGNKEKEFEYYQKLIQLTPLTGKICHYYGDYLIKRGDQEEGIKYMKRGIEIDPDYYGNYDQLSEIQFNNQNWNESLQYTLKCTQIFPQDGYYQTLLGDRYDALDDFLNAKKCYKKGIKLKNYQIYKLHSSSKLGICYYSLNKQIKSIEQFFMACNFKSIEGYSIEDVIYISCQIMELMPLQQIIEIIEKQQGLHLISRFSQFAELSMILSIKQHFLQKLEIHRQVLSLIIYKKFIVNHLMFQSEIIHWDLFID</sequence>
<evidence type="ECO:0000313" key="4">
    <source>
        <dbReference type="Proteomes" id="UP000009168"/>
    </source>
</evidence>
<name>Q22KN4_TETTS</name>
<dbReference type="SUPFAM" id="SSF81901">
    <property type="entry name" value="HCP-like"/>
    <property type="match status" value="1"/>
</dbReference>
<dbReference type="EMBL" id="GG662498">
    <property type="protein sequence ID" value="EAR85765.2"/>
    <property type="molecule type" value="Genomic_DNA"/>
</dbReference>
<evidence type="ECO:0000256" key="2">
    <source>
        <dbReference type="ARBA" id="ARBA00038210"/>
    </source>
</evidence>
<dbReference type="SMART" id="SM00028">
    <property type="entry name" value="TPR"/>
    <property type="match status" value="4"/>
</dbReference>
<gene>
    <name evidence="3" type="ORF">TTHERM_00312470</name>
</gene>
<proteinExistence type="inferred from homology"/>